<feature type="domain" description="Capsule synthesis protein CapA" evidence="3">
    <location>
        <begin position="69"/>
        <end position="315"/>
    </location>
</feature>
<dbReference type="PANTHER" id="PTHR33393">
    <property type="entry name" value="POLYGLUTAMINE SYNTHESIS ACCESSORY PROTEIN RV0574C-RELATED"/>
    <property type="match status" value="1"/>
</dbReference>
<name>A0A285U7E8_9BACL</name>
<dbReference type="Gene3D" id="3.60.21.10">
    <property type="match status" value="1"/>
</dbReference>
<dbReference type="AlphaFoldDB" id="A0A285U7E8"/>
<sequence>MIICSHIKRSDLIIKKLLAIIFLFLLASCNTNGTTEEKVTDSKNQATEIETEEKTEIPKPKEPEIYSASVSAIGDILIHNSVYEDAQTAPNQYDFSKMFEAVKPYLESADITIANSESIIGGQEIGLSSYPQFNSPYEVGDVLKDVGVDVVTMANNHTLDRGEQAIFNATNYWNELGITYVGAATSKEEAETIKTMTINNIVFSFLGYTYGTNGLKVPESKEYLVNYINEEKMIEDIQKAKSMSDVVILNIHQGNEYAPMFNEDQEHIVQLASDYGADIIFGHHPHVLQPAKWYTGVNGNKTFVIHSLGNFISGQDKLYRQIGAIMQLDVTKTITYDTSGNETISIDITNPQLLPTYVHFTNWSNYKIIPMFQLTNNELENFEVIYEEIKTHMSQFVPEMQFIENQYNK</sequence>
<dbReference type="EMBL" id="OBQC01000003">
    <property type="protein sequence ID" value="SOC37328.1"/>
    <property type="molecule type" value="Genomic_DNA"/>
</dbReference>
<dbReference type="SUPFAM" id="SSF56300">
    <property type="entry name" value="Metallo-dependent phosphatases"/>
    <property type="match status" value="1"/>
</dbReference>
<feature type="signal peptide" evidence="2">
    <location>
        <begin position="1"/>
        <end position="33"/>
    </location>
</feature>
<dbReference type="RefSeq" id="WP_097148787.1">
    <property type="nucleotide sequence ID" value="NZ_OBQC01000003.1"/>
</dbReference>
<organism evidence="4 5">
    <name type="scientific">Ureibacillus acetophenoni</name>
    <dbReference type="NCBI Taxonomy" id="614649"/>
    <lineage>
        <taxon>Bacteria</taxon>
        <taxon>Bacillati</taxon>
        <taxon>Bacillota</taxon>
        <taxon>Bacilli</taxon>
        <taxon>Bacillales</taxon>
        <taxon>Caryophanaceae</taxon>
        <taxon>Ureibacillus</taxon>
    </lineage>
</organism>
<evidence type="ECO:0000256" key="1">
    <source>
        <dbReference type="ARBA" id="ARBA00005662"/>
    </source>
</evidence>
<protein>
    <submittedName>
        <fullName evidence="4">Poly-gamma-glutamate synthesis protein (Capsule biosynthesis protein)</fullName>
    </submittedName>
</protein>
<dbReference type="SMART" id="SM00854">
    <property type="entry name" value="PGA_cap"/>
    <property type="match status" value="1"/>
</dbReference>
<evidence type="ECO:0000259" key="3">
    <source>
        <dbReference type="SMART" id="SM00854"/>
    </source>
</evidence>
<evidence type="ECO:0000256" key="2">
    <source>
        <dbReference type="SAM" id="SignalP"/>
    </source>
</evidence>
<dbReference type="InterPro" id="IPR019079">
    <property type="entry name" value="Capsule_synth_CapA"/>
</dbReference>
<feature type="chain" id="PRO_5039075874" evidence="2">
    <location>
        <begin position="34"/>
        <end position="409"/>
    </location>
</feature>
<reference evidence="5" key="1">
    <citation type="submission" date="2017-08" db="EMBL/GenBank/DDBJ databases">
        <authorList>
            <person name="Varghese N."/>
            <person name="Submissions S."/>
        </authorList>
    </citation>
    <scope>NUCLEOTIDE SEQUENCE [LARGE SCALE GENOMIC DNA]</scope>
    <source>
        <strain evidence="5">JC23</strain>
    </source>
</reference>
<dbReference type="OrthoDB" id="9810906at2"/>
<dbReference type="Proteomes" id="UP000219252">
    <property type="component" value="Unassembled WGS sequence"/>
</dbReference>
<evidence type="ECO:0000313" key="4">
    <source>
        <dbReference type="EMBL" id="SOC37328.1"/>
    </source>
</evidence>
<keyword evidence="2" id="KW-0732">Signal</keyword>
<dbReference type="InterPro" id="IPR029052">
    <property type="entry name" value="Metallo-depent_PP-like"/>
</dbReference>
<dbReference type="Pfam" id="PF09587">
    <property type="entry name" value="PGA_cap"/>
    <property type="match status" value="1"/>
</dbReference>
<dbReference type="PANTHER" id="PTHR33393:SF12">
    <property type="entry name" value="CAPSULE BIOSYNTHESIS PROTEIN CAPA"/>
    <property type="match status" value="1"/>
</dbReference>
<gene>
    <name evidence="4" type="ORF">SAMN05877842_103146</name>
</gene>
<accession>A0A285U7E8</accession>
<keyword evidence="5" id="KW-1185">Reference proteome</keyword>
<dbReference type="InterPro" id="IPR052169">
    <property type="entry name" value="CW_Biosynth-Accessory"/>
</dbReference>
<comment type="similarity">
    <text evidence="1">Belongs to the CapA family.</text>
</comment>
<dbReference type="CDD" id="cd07381">
    <property type="entry name" value="MPP_CapA"/>
    <property type="match status" value="1"/>
</dbReference>
<proteinExistence type="inferred from homology"/>
<evidence type="ECO:0000313" key="5">
    <source>
        <dbReference type="Proteomes" id="UP000219252"/>
    </source>
</evidence>